<reference evidence="1" key="1">
    <citation type="submission" date="2020-02" db="EMBL/GenBank/DDBJ databases">
        <authorList>
            <person name="Meier V. D."/>
        </authorList>
    </citation>
    <scope>NUCLEOTIDE SEQUENCE</scope>
    <source>
        <strain evidence="1">AVDCRST_MAG95</strain>
    </source>
</reference>
<gene>
    <name evidence="1" type="ORF">AVDCRST_MAG95-1196</name>
</gene>
<protein>
    <submittedName>
        <fullName evidence="1">Uncharacterized protein</fullName>
    </submittedName>
</protein>
<sequence length="47" mass="5490">MLIKIKNRKCYRFSYARHPPELNATWPTNHSFSVEPGTKPAEQKGIF</sequence>
<organism evidence="1">
    <name type="scientific">uncultured Adhaeribacter sp</name>
    <dbReference type="NCBI Taxonomy" id="448109"/>
    <lineage>
        <taxon>Bacteria</taxon>
        <taxon>Pseudomonadati</taxon>
        <taxon>Bacteroidota</taxon>
        <taxon>Cytophagia</taxon>
        <taxon>Cytophagales</taxon>
        <taxon>Hymenobacteraceae</taxon>
        <taxon>Adhaeribacter</taxon>
        <taxon>environmental samples</taxon>
    </lineage>
</organism>
<dbReference type="EMBL" id="CADCTJ010000372">
    <property type="protein sequence ID" value="CAA9235434.1"/>
    <property type="molecule type" value="Genomic_DNA"/>
</dbReference>
<dbReference type="AlphaFoldDB" id="A0A6J4HVV3"/>
<proteinExistence type="predicted"/>
<evidence type="ECO:0000313" key="1">
    <source>
        <dbReference type="EMBL" id="CAA9235434.1"/>
    </source>
</evidence>
<name>A0A6J4HVV3_9BACT</name>
<accession>A0A6J4HVV3</accession>